<dbReference type="EMBL" id="UINC01045528">
    <property type="protein sequence ID" value="SVB52395.1"/>
    <property type="molecule type" value="Genomic_DNA"/>
</dbReference>
<proteinExistence type="predicted"/>
<accession>A0A382EPU9</accession>
<name>A0A382EPU9_9ZZZZ</name>
<dbReference type="AlphaFoldDB" id="A0A382EPU9"/>
<sequence>VSLEEESIGTQKNMTRKETSFERG</sequence>
<feature type="non-terminal residue" evidence="2">
    <location>
        <position position="1"/>
    </location>
</feature>
<feature type="region of interest" description="Disordered" evidence="1">
    <location>
        <begin position="1"/>
        <end position="24"/>
    </location>
</feature>
<reference evidence="2" key="1">
    <citation type="submission" date="2018-05" db="EMBL/GenBank/DDBJ databases">
        <authorList>
            <person name="Lanie J.A."/>
            <person name="Ng W.-L."/>
            <person name="Kazmierczak K.M."/>
            <person name="Andrzejewski T.M."/>
            <person name="Davidsen T.M."/>
            <person name="Wayne K.J."/>
            <person name="Tettelin H."/>
            <person name="Glass J.I."/>
            <person name="Rusch D."/>
            <person name="Podicherti R."/>
            <person name="Tsui H.-C.T."/>
            <person name="Winkler M.E."/>
        </authorList>
    </citation>
    <scope>NUCLEOTIDE SEQUENCE</scope>
</reference>
<evidence type="ECO:0000313" key="2">
    <source>
        <dbReference type="EMBL" id="SVB52395.1"/>
    </source>
</evidence>
<evidence type="ECO:0000256" key="1">
    <source>
        <dbReference type="SAM" id="MobiDB-lite"/>
    </source>
</evidence>
<organism evidence="2">
    <name type="scientific">marine metagenome</name>
    <dbReference type="NCBI Taxonomy" id="408172"/>
    <lineage>
        <taxon>unclassified sequences</taxon>
        <taxon>metagenomes</taxon>
        <taxon>ecological metagenomes</taxon>
    </lineage>
</organism>
<feature type="compositionally biased region" description="Basic and acidic residues" evidence="1">
    <location>
        <begin position="15"/>
        <end position="24"/>
    </location>
</feature>
<protein>
    <submittedName>
        <fullName evidence="2">Uncharacterized protein</fullName>
    </submittedName>
</protein>
<gene>
    <name evidence="2" type="ORF">METZ01_LOCUS205249</name>
</gene>